<feature type="region of interest" description="Disordered" evidence="1">
    <location>
        <begin position="293"/>
        <end position="312"/>
    </location>
</feature>
<proteinExistence type="predicted"/>
<geneLocation type="plasmid" evidence="2 3">
    <name>unnamed1</name>
</geneLocation>
<evidence type="ECO:0000313" key="3">
    <source>
        <dbReference type="Proteomes" id="UP000464330"/>
    </source>
</evidence>
<reference evidence="2 3" key="1">
    <citation type="journal article" date="2020" name="Int. J. Med. Microbiol.">
        <title>Discovery of Paenibacillus larvae ERIC V: Phenotypic and genomic comparison to genotypes ERIC I-IV reveal different inventories of virulence factors which correlate with epidemiological prevalences of American Foulbrood.</title>
        <authorList>
            <person name="Beims H."/>
            <person name="Bunk B."/>
            <person name="Erler S."/>
            <person name="Mohr K.I."/>
            <person name="Sproer C."/>
            <person name="Pradella S."/>
            <person name="Gunther G."/>
            <person name="Rohde M."/>
            <person name="von der Ohe W."/>
            <person name="Steinert M."/>
        </authorList>
    </citation>
    <scope>NUCLEOTIDE SEQUENCE [LARGE SCALE GENOMIC DNA]</scope>
    <source>
        <strain evidence="2">Eric_V</strain>
        <plasmid evidence="2">unnamed1</plasmid>
    </source>
</reference>
<protein>
    <submittedName>
        <fullName evidence="2">Uncharacterized protein</fullName>
    </submittedName>
</protein>
<accession>A0A6C0R108</accession>
<evidence type="ECO:0000313" key="2">
    <source>
        <dbReference type="EMBL" id="QHZ54016.1"/>
    </source>
</evidence>
<dbReference type="AlphaFoldDB" id="A0A6C0R108"/>
<gene>
    <name evidence="2" type="ORF">ERICV_05032</name>
</gene>
<dbReference type="EMBL" id="CP019718">
    <property type="protein sequence ID" value="QHZ54016.1"/>
    <property type="molecule type" value="Genomic_DNA"/>
</dbReference>
<name>A0A6C0R108_9BACL</name>
<dbReference type="RefSeq" id="WP_172423960.1">
    <property type="nucleotide sequence ID" value="NZ_CP019718.1"/>
</dbReference>
<evidence type="ECO:0000256" key="1">
    <source>
        <dbReference type="SAM" id="MobiDB-lite"/>
    </source>
</evidence>
<dbReference type="Proteomes" id="UP000464330">
    <property type="component" value="Plasmid unnamed1"/>
</dbReference>
<sequence length="324" mass="37289">MAVVPDLNIPNIDLGRIPSIPSIPGVTSSIGIPVGSLDPNAIADRNAQARQAAMDQIQQAAREAYGYGQSKLSSNYFANLYRNGSDPYANIAQRQLEMAQMRAVTDLAQERMIADREAERMRQREGLERNADLARINQENNYMFGDAAIRKGKFDSETEGRRLSHQITNADIANQAQMWSYGTNRQKERDSVADSHFEQELALKREQFEIQKKQWENYKKKQKQKRYFNNYRKYGNGYRNYTKPKKISKIDRVADMKDLRTRTLTPNASGPIDPNKVTQKNKDDEMAKRIGYRPILPGFNPPQLQTQPKPPSFLDMLNNMYYRK</sequence>
<organism evidence="2 3">
    <name type="scientific">Paenibacillus larvae subsp. larvae</name>
    <dbReference type="NCBI Taxonomy" id="147375"/>
    <lineage>
        <taxon>Bacteria</taxon>
        <taxon>Bacillati</taxon>
        <taxon>Bacillota</taxon>
        <taxon>Bacilli</taxon>
        <taxon>Bacillales</taxon>
        <taxon>Paenibacillaceae</taxon>
        <taxon>Paenibacillus</taxon>
    </lineage>
</organism>
<keyword evidence="2" id="KW-0614">Plasmid</keyword>